<dbReference type="InterPro" id="IPR012893">
    <property type="entry name" value="HipA-like_C"/>
</dbReference>
<evidence type="ECO:0000256" key="3">
    <source>
        <dbReference type="ARBA" id="ARBA00022777"/>
    </source>
</evidence>
<keyword evidence="3 5" id="KW-0418">Kinase</keyword>
<dbReference type="PANTHER" id="PTHR37419">
    <property type="entry name" value="SERINE/THREONINE-PROTEIN KINASE TOXIN HIPA"/>
    <property type="match status" value="1"/>
</dbReference>
<dbReference type="GO" id="GO:0005829">
    <property type="term" value="C:cytosol"/>
    <property type="evidence" value="ECO:0007669"/>
    <property type="project" value="TreeGrafter"/>
</dbReference>
<dbReference type="Pfam" id="PF07804">
    <property type="entry name" value="HipA_C"/>
    <property type="match status" value="1"/>
</dbReference>
<protein>
    <submittedName>
        <fullName evidence="5">Phosphatidylinositol kinase</fullName>
    </submittedName>
</protein>
<keyword evidence="2" id="KW-0808">Transferase</keyword>
<evidence type="ECO:0000313" key="5">
    <source>
        <dbReference type="EMBL" id="MBK1618417.1"/>
    </source>
</evidence>
<reference evidence="5 6" key="1">
    <citation type="journal article" date="2020" name="Microorganisms">
        <title>Osmotic Adaptation and Compatible Solute Biosynthesis of Phototrophic Bacteria as Revealed from Genome Analyses.</title>
        <authorList>
            <person name="Imhoff J.F."/>
            <person name="Rahn T."/>
            <person name="Kunzel S."/>
            <person name="Keller A."/>
            <person name="Neulinger S.C."/>
        </authorList>
    </citation>
    <scope>NUCLEOTIDE SEQUENCE [LARGE SCALE GENOMIC DNA]</scope>
    <source>
        <strain evidence="5 6">DSM 25653</strain>
    </source>
</reference>
<dbReference type="AlphaFoldDB" id="A0A9X0W7E9"/>
<gene>
    <name evidence="5" type="ORF">CKO42_08190</name>
</gene>
<dbReference type="RefSeq" id="WP_200241879.1">
    <property type="nucleotide sequence ID" value="NZ_NRRY01000010.1"/>
</dbReference>
<evidence type="ECO:0000313" key="6">
    <source>
        <dbReference type="Proteomes" id="UP001138768"/>
    </source>
</evidence>
<organism evidence="5 6">
    <name type="scientific">Lamprobacter modestohalophilus</name>
    <dbReference type="NCBI Taxonomy" id="1064514"/>
    <lineage>
        <taxon>Bacteria</taxon>
        <taxon>Pseudomonadati</taxon>
        <taxon>Pseudomonadota</taxon>
        <taxon>Gammaproteobacteria</taxon>
        <taxon>Chromatiales</taxon>
        <taxon>Chromatiaceae</taxon>
        <taxon>Lamprobacter</taxon>
    </lineage>
</organism>
<feature type="domain" description="HipA-like C-terminal" evidence="4">
    <location>
        <begin position="168"/>
        <end position="384"/>
    </location>
</feature>
<evidence type="ECO:0000259" key="4">
    <source>
        <dbReference type="Pfam" id="PF07804"/>
    </source>
</evidence>
<comment type="caution">
    <text evidence="5">The sequence shown here is derived from an EMBL/GenBank/DDBJ whole genome shotgun (WGS) entry which is preliminary data.</text>
</comment>
<dbReference type="PANTHER" id="PTHR37419:SF8">
    <property type="entry name" value="TOXIN YJJJ"/>
    <property type="match status" value="1"/>
</dbReference>
<dbReference type="GO" id="GO:0004674">
    <property type="term" value="F:protein serine/threonine kinase activity"/>
    <property type="evidence" value="ECO:0007669"/>
    <property type="project" value="TreeGrafter"/>
</dbReference>
<comment type="similarity">
    <text evidence="1">Belongs to the HipA Ser/Thr kinase family.</text>
</comment>
<name>A0A9X0W7E9_9GAMM</name>
<dbReference type="InterPro" id="IPR052028">
    <property type="entry name" value="HipA_Ser/Thr_kinase"/>
</dbReference>
<dbReference type="Proteomes" id="UP001138768">
    <property type="component" value="Unassembled WGS sequence"/>
</dbReference>
<accession>A0A9X0W7E9</accession>
<keyword evidence="6" id="KW-1185">Reference proteome</keyword>
<evidence type="ECO:0000256" key="1">
    <source>
        <dbReference type="ARBA" id="ARBA00010164"/>
    </source>
</evidence>
<sequence length="414" mass="44929">MTTSEGSAFVWVWLPEAIEPVVAGKLVAQGDRLLFVYGRSYLARAEAIPLYLPELPLQSGPITPLPGLRMAGCLRDAAPDAWGRRMILYRQLGAAARDADTERLDELTYLLGSDSDRVGALDVQASATDYVPRDPASASLEALAEASSRIDQGLALTPALQAALQHGTSLGGARPKAGLTDGQTKWVAKFSSSTDRFSVVKAEFVAMRLAALAGLDVAPVRLTQAFGNDVLLVERFDRRWTPAGWQRRAVVSALTLLGLEAMMARYASYADLAEQIRQRFTDPAATLQEVFARLVFNILCGNTDDHARNHAAFWDGTRLSLTPAFDICPQARTGREASQAMAIVGGQRLSQIALCLQAATTFGLTRAEAEAVVARQVETIEAHWESVCDAAQLPVGERALLWRRQFLNPFAFGE</sequence>
<proteinExistence type="inferred from homology"/>
<evidence type="ECO:0000256" key="2">
    <source>
        <dbReference type="ARBA" id="ARBA00022679"/>
    </source>
</evidence>
<dbReference type="EMBL" id="NRRY01000010">
    <property type="protein sequence ID" value="MBK1618417.1"/>
    <property type="molecule type" value="Genomic_DNA"/>
</dbReference>